<dbReference type="Proteomes" id="UP000225706">
    <property type="component" value="Unassembled WGS sequence"/>
</dbReference>
<organism evidence="3 4">
    <name type="scientific">Stylophora pistillata</name>
    <name type="common">Smooth cauliflower coral</name>
    <dbReference type="NCBI Taxonomy" id="50429"/>
    <lineage>
        <taxon>Eukaryota</taxon>
        <taxon>Metazoa</taxon>
        <taxon>Cnidaria</taxon>
        <taxon>Anthozoa</taxon>
        <taxon>Hexacorallia</taxon>
        <taxon>Scleractinia</taxon>
        <taxon>Astrocoeniina</taxon>
        <taxon>Pocilloporidae</taxon>
        <taxon>Stylophora</taxon>
    </lineage>
</organism>
<dbReference type="EMBL" id="LSMT01001303">
    <property type="protein sequence ID" value="PFX12548.1"/>
    <property type="molecule type" value="Genomic_DNA"/>
</dbReference>
<comment type="caution">
    <text evidence="3">The sequence shown here is derived from an EMBL/GenBank/DDBJ whole genome shotgun (WGS) entry which is preliminary data.</text>
</comment>
<feature type="region of interest" description="Disordered" evidence="2">
    <location>
        <begin position="85"/>
        <end position="116"/>
    </location>
</feature>
<sequence length="116" mass="13320">METANEILQLILDNPSIVSQPRTAILHHRTTLNERFELLQELNLEILELSREEDIVEEIETADLFQNSGKFVIARLDAVFPTISTPEMEEISPMPDEQTSENGQTETDWELPNSRI</sequence>
<reference evidence="4" key="1">
    <citation type="journal article" date="2017" name="bioRxiv">
        <title>Comparative analysis of the genomes of Stylophora pistillata and Acropora digitifera provides evidence for extensive differences between species of corals.</title>
        <authorList>
            <person name="Voolstra C.R."/>
            <person name="Li Y."/>
            <person name="Liew Y.J."/>
            <person name="Baumgarten S."/>
            <person name="Zoccola D."/>
            <person name="Flot J.-F."/>
            <person name="Tambutte S."/>
            <person name="Allemand D."/>
            <person name="Aranda M."/>
        </authorList>
    </citation>
    <scope>NUCLEOTIDE SEQUENCE [LARGE SCALE GENOMIC DNA]</scope>
</reference>
<accession>A0A2B4R853</accession>
<name>A0A2B4R853_STYPI</name>
<keyword evidence="1" id="KW-0175">Coiled coil</keyword>
<evidence type="ECO:0000313" key="3">
    <source>
        <dbReference type="EMBL" id="PFX12548.1"/>
    </source>
</evidence>
<keyword evidence="4" id="KW-1185">Reference proteome</keyword>
<evidence type="ECO:0000256" key="1">
    <source>
        <dbReference type="SAM" id="Coils"/>
    </source>
</evidence>
<proteinExistence type="predicted"/>
<gene>
    <name evidence="3" type="ORF">AWC38_SpisGene23475</name>
</gene>
<feature type="coiled-coil region" evidence="1">
    <location>
        <begin position="32"/>
        <end position="59"/>
    </location>
</feature>
<protein>
    <submittedName>
        <fullName evidence="3">Uncharacterized protein</fullName>
    </submittedName>
</protein>
<dbReference type="AlphaFoldDB" id="A0A2B4R853"/>
<evidence type="ECO:0000256" key="2">
    <source>
        <dbReference type="SAM" id="MobiDB-lite"/>
    </source>
</evidence>
<evidence type="ECO:0000313" key="4">
    <source>
        <dbReference type="Proteomes" id="UP000225706"/>
    </source>
</evidence>